<proteinExistence type="predicted"/>
<dbReference type="GO" id="GO:0005634">
    <property type="term" value="C:nucleus"/>
    <property type="evidence" value="ECO:0007669"/>
    <property type="project" value="TreeGrafter"/>
</dbReference>
<dbReference type="SUPFAM" id="SSF48403">
    <property type="entry name" value="Ankyrin repeat"/>
    <property type="match status" value="1"/>
</dbReference>
<reference evidence="4" key="1">
    <citation type="journal article" date="2023" name="Front. Mar. Sci.">
        <title>A new Merluccius polli reference genome to investigate the effects of global change in West African waters.</title>
        <authorList>
            <person name="Mateo J.L."/>
            <person name="Blanco-Fernandez C."/>
            <person name="Garcia-Vazquez E."/>
            <person name="Machado-Schiaffino G."/>
        </authorList>
    </citation>
    <scope>NUCLEOTIDE SEQUENCE</scope>
    <source>
        <strain evidence="4">C29</strain>
        <tissue evidence="4">Fin</tissue>
    </source>
</reference>
<comment type="caution">
    <text evidence="4">The sequence shown here is derived from an EMBL/GenBank/DDBJ whole genome shotgun (WGS) entry which is preliminary data.</text>
</comment>
<dbReference type="InterPro" id="IPR036770">
    <property type="entry name" value="Ankyrin_rpt-contain_sf"/>
</dbReference>
<dbReference type="InterPro" id="IPR050776">
    <property type="entry name" value="Ank_Repeat/CDKN_Inhibitor"/>
</dbReference>
<keyword evidence="1" id="KW-0677">Repeat</keyword>
<dbReference type="GO" id="GO:2000045">
    <property type="term" value="P:regulation of G1/S transition of mitotic cell cycle"/>
    <property type="evidence" value="ECO:0007669"/>
    <property type="project" value="TreeGrafter"/>
</dbReference>
<feature type="repeat" description="ANK" evidence="3">
    <location>
        <begin position="66"/>
        <end position="98"/>
    </location>
</feature>
<dbReference type="Pfam" id="PF12796">
    <property type="entry name" value="Ank_2"/>
    <property type="match status" value="1"/>
</dbReference>
<dbReference type="GO" id="GO:0005737">
    <property type="term" value="C:cytoplasm"/>
    <property type="evidence" value="ECO:0007669"/>
    <property type="project" value="TreeGrafter"/>
</dbReference>
<sequence length="122" mass="12699">MGDRLASAAAAGDTAGVEELLRGGAPVDGLNRFGRTPLQVMMMGSTRVARLLLEAGARPNVADGGTGTTPLHDAARGGFLDTVQTLVRFSADPGARDHWGHRPADLARDVGYLDVATFLDSL</sequence>
<dbReference type="GO" id="GO:0008285">
    <property type="term" value="P:negative regulation of cell population proliferation"/>
    <property type="evidence" value="ECO:0007669"/>
    <property type="project" value="TreeGrafter"/>
</dbReference>
<keyword evidence="2 3" id="KW-0040">ANK repeat</keyword>
<evidence type="ECO:0000256" key="2">
    <source>
        <dbReference type="ARBA" id="ARBA00023043"/>
    </source>
</evidence>
<evidence type="ECO:0000313" key="4">
    <source>
        <dbReference type="EMBL" id="KAK0146858.1"/>
    </source>
</evidence>
<keyword evidence="5" id="KW-1185">Reference proteome</keyword>
<dbReference type="GO" id="GO:0004861">
    <property type="term" value="F:cyclin-dependent protein serine/threonine kinase inhibitor activity"/>
    <property type="evidence" value="ECO:0007669"/>
    <property type="project" value="TreeGrafter"/>
</dbReference>
<dbReference type="PANTHER" id="PTHR24201:SF8">
    <property type="entry name" value="CYCLIN-DEPENDENT KINASE 4 INHIBITOR B"/>
    <property type="match status" value="1"/>
</dbReference>
<dbReference type="Proteomes" id="UP001174136">
    <property type="component" value="Unassembled WGS sequence"/>
</dbReference>
<organism evidence="4 5">
    <name type="scientific">Merluccius polli</name>
    <name type="common">Benguela hake</name>
    <name type="synonym">Merluccius cadenati</name>
    <dbReference type="NCBI Taxonomy" id="89951"/>
    <lineage>
        <taxon>Eukaryota</taxon>
        <taxon>Metazoa</taxon>
        <taxon>Chordata</taxon>
        <taxon>Craniata</taxon>
        <taxon>Vertebrata</taxon>
        <taxon>Euteleostomi</taxon>
        <taxon>Actinopterygii</taxon>
        <taxon>Neopterygii</taxon>
        <taxon>Teleostei</taxon>
        <taxon>Neoteleostei</taxon>
        <taxon>Acanthomorphata</taxon>
        <taxon>Zeiogadaria</taxon>
        <taxon>Gadariae</taxon>
        <taxon>Gadiformes</taxon>
        <taxon>Gadoidei</taxon>
        <taxon>Merlucciidae</taxon>
        <taxon>Merluccius</taxon>
    </lineage>
</organism>
<protein>
    <submittedName>
        <fullName evidence="4">Cyclin-dependent kinase 4 inhibitor B</fullName>
    </submittedName>
</protein>
<dbReference type="GO" id="GO:0019901">
    <property type="term" value="F:protein kinase binding"/>
    <property type="evidence" value="ECO:0007669"/>
    <property type="project" value="TreeGrafter"/>
</dbReference>
<dbReference type="PANTHER" id="PTHR24201">
    <property type="entry name" value="ANK_REP_REGION DOMAIN-CONTAINING PROTEIN"/>
    <property type="match status" value="1"/>
</dbReference>
<dbReference type="AlphaFoldDB" id="A0AA47MUB6"/>
<dbReference type="PROSITE" id="PS50088">
    <property type="entry name" value="ANK_REPEAT"/>
    <property type="match status" value="1"/>
</dbReference>
<evidence type="ECO:0000256" key="1">
    <source>
        <dbReference type="ARBA" id="ARBA00022737"/>
    </source>
</evidence>
<accession>A0AA47MUB6</accession>
<dbReference type="EMBL" id="JAOPHQ010002544">
    <property type="protein sequence ID" value="KAK0146858.1"/>
    <property type="molecule type" value="Genomic_DNA"/>
</dbReference>
<dbReference type="PROSITE" id="PS50297">
    <property type="entry name" value="ANK_REP_REGION"/>
    <property type="match status" value="1"/>
</dbReference>
<dbReference type="Gene3D" id="1.25.40.20">
    <property type="entry name" value="Ankyrin repeat-containing domain"/>
    <property type="match status" value="1"/>
</dbReference>
<dbReference type="SMART" id="SM00248">
    <property type="entry name" value="ANK"/>
    <property type="match status" value="2"/>
</dbReference>
<evidence type="ECO:0000313" key="5">
    <source>
        <dbReference type="Proteomes" id="UP001174136"/>
    </source>
</evidence>
<name>A0AA47MUB6_MERPO</name>
<evidence type="ECO:0000256" key="3">
    <source>
        <dbReference type="PROSITE-ProRule" id="PRU00023"/>
    </source>
</evidence>
<gene>
    <name evidence="4" type="primary">CDKN2B</name>
    <name evidence="4" type="ORF">N1851_013810</name>
</gene>
<dbReference type="InterPro" id="IPR002110">
    <property type="entry name" value="Ankyrin_rpt"/>
</dbReference>